<feature type="region of interest" description="Disordered" evidence="1">
    <location>
        <begin position="89"/>
        <end position="138"/>
    </location>
</feature>
<sequence length="138" mass="15343">MPFLVNLMAKERRTILKTGPDSVSFVQNALSAAQDYPDILPASSKTDELRRDMDLFAVLTEIRAMAESVMSQVDDTRLAVGGRLCAKRPRSTIMSRPPPRLPAGPETHRRPTGQALEGATKQKKHVDPLAQPNRNRIR</sequence>
<evidence type="ECO:0000313" key="2">
    <source>
        <dbReference type="EMBL" id="VFJ69796.1"/>
    </source>
</evidence>
<evidence type="ECO:0000256" key="1">
    <source>
        <dbReference type="SAM" id="MobiDB-lite"/>
    </source>
</evidence>
<protein>
    <submittedName>
        <fullName evidence="2">Uncharacterized protein</fullName>
    </submittedName>
</protein>
<proteinExistence type="predicted"/>
<gene>
    <name evidence="2" type="ORF">BECKFW1821C_GA0114237_10206</name>
</gene>
<reference evidence="2" key="1">
    <citation type="submission" date="2019-02" db="EMBL/GenBank/DDBJ databases">
        <authorList>
            <person name="Gruber-Vodicka R. H."/>
            <person name="Seah K. B. B."/>
        </authorList>
    </citation>
    <scope>NUCLEOTIDE SEQUENCE</scope>
    <source>
        <strain evidence="2">BECK_BZ131</strain>
    </source>
</reference>
<dbReference type="EMBL" id="CAADFE010000020">
    <property type="protein sequence ID" value="VFJ69796.1"/>
    <property type="molecule type" value="Genomic_DNA"/>
</dbReference>
<dbReference type="AlphaFoldDB" id="A0A450TPC6"/>
<accession>A0A450TPC6</accession>
<organism evidence="2">
    <name type="scientific">Candidatus Kentrum sp. FW</name>
    <dbReference type="NCBI Taxonomy" id="2126338"/>
    <lineage>
        <taxon>Bacteria</taxon>
        <taxon>Pseudomonadati</taxon>
        <taxon>Pseudomonadota</taxon>
        <taxon>Gammaproteobacteria</taxon>
        <taxon>Candidatus Kentrum</taxon>
    </lineage>
</organism>
<name>A0A450TPC6_9GAMM</name>